<dbReference type="PANTHER" id="PTHR12317:SF63">
    <property type="entry name" value="DIACYLGLYCEROL O-ACYLTRANSFERASE 2"/>
    <property type="match status" value="1"/>
</dbReference>
<keyword evidence="13" id="KW-1185">Reference proteome</keyword>
<keyword evidence="9 11" id="KW-0472">Membrane</keyword>
<evidence type="ECO:0000313" key="12">
    <source>
        <dbReference type="EMBL" id="PRW21030.1"/>
    </source>
</evidence>
<dbReference type="PANTHER" id="PTHR12317">
    <property type="entry name" value="DIACYLGLYCEROL O-ACYLTRANSFERASE"/>
    <property type="match status" value="1"/>
</dbReference>
<feature type="transmembrane region" description="Helical" evidence="11">
    <location>
        <begin position="54"/>
        <end position="72"/>
    </location>
</feature>
<accession>A0A2P6TEG1</accession>
<comment type="subcellular location">
    <subcellularLocation>
        <location evidence="1 11">Endoplasmic reticulum membrane</location>
        <topology evidence="1 11">Multi-pass membrane protein</topology>
    </subcellularLocation>
</comment>
<dbReference type="SUPFAM" id="SSF69593">
    <property type="entry name" value="Glycerol-3-phosphate (1)-acyltransferase"/>
    <property type="match status" value="1"/>
</dbReference>
<keyword evidence="10" id="KW-0012">Acyltransferase</keyword>
<reference evidence="12 13" key="1">
    <citation type="journal article" date="2018" name="Plant J.">
        <title>Genome sequences of Chlorella sorokiniana UTEX 1602 and Micractinium conductrix SAG 241.80: implications to maltose excretion by a green alga.</title>
        <authorList>
            <person name="Arriola M.B."/>
            <person name="Velmurugan N."/>
            <person name="Zhang Y."/>
            <person name="Plunkett M.H."/>
            <person name="Hondzo H."/>
            <person name="Barney B.M."/>
        </authorList>
    </citation>
    <scope>NUCLEOTIDE SEQUENCE [LARGE SCALE GENOMIC DNA]</scope>
    <source>
        <strain evidence="13">UTEX 1602</strain>
    </source>
</reference>
<proteinExistence type="inferred from homology"/>
<evidence type="ECO:0000256" key="6">
    <source>
        <dbReference type="ARBA" id="ARBA00022824"/>
    </source>
</evidence>
<dbReference type="OrthoDB" id="264532at2759"/>
<dbReference type="Pfam" id="PF03982">
    <property type="entry name" value="DAGAT"/>
    <property type="match status" value="1"/>
</dbReference>
<keyword evidence="4 11" id="KW-0808">Transferase</keyword>
<dbReference type="EMBL" id="LHPG02000020">
    <property type="protein sequence ID" value="PRW21030.1"/>
    <property type="molecule type" value="Genomic_DNA"/>
</dbReference>
<gene>
    <name evidence="12" type="ORF">C2E21_8480</name>
</gene>
<keyword evidence="5 11" id="KW-0812">Transmembrane</keyword>
<organism evidence="12 13">
    <name type="scientific">Chlorella sorokiniana</name>
    <name type="common">Freshwater green alga</name>
    <dbReference type="NCBI Taxonomy" id="3076"/>
    <lineage>
        <taxon>Eukaryota</taxon>
        <taxon>Viridiplantae</taxon>
        <taxon>Chlorophyta</taxon>
        <taxon>core chlorophytes</taxon>
        <taxon>Trebouxiophyceae</taxon>
        <taxon>Chlorellales</taxon>
        <taxon>Chlorellaceae</taxon>
        <taxon>Chlorella clade</taxon>
        <taxon>Chlorella</taxon>
    </lineage>
</organism>
<evidence type="ECO:0000256" key="3">
    <source>
        <dbReference type="ARBA" id="ARBA00022516"/>
    </source>
</evidence>
<evidence type="ECO:0000256" key="11">
    <source>
        <dbReference type="RuleBase" id="RU367023"/>
    </source>
</evidence>
<dbReference type="Proteomes" id="UP000239899">
    <property type="component" value="Unassembled WGS sequence"/>
</dbReference>
<dbReference type="GO" id="GO:0019432">
    <property type="term" value="P:triglyceride biosynthetic process"/>
    <property type="evidence" value="ECO:0007669"/>
    <property type="project" value="TreeGrafter"/>
</dbReference>
<sequence>MPPQRRPPPPVEQGASSSRLPSLATFLGVAWLPAGFLAVVFGLLAALLLLPRPWNWAVVALNLASVLLPLRIPPPRWAVRFLRFSIAESRRYYPITLVYEDKDAFSQEGPHMIAYEPHSVLPFGGCAFCEHAEGMPRCLTNTYVASTSTVFICPWMRHLAYWLGCRPASREVLRRSLAAGKSIFVCPGGVQECFYMELDEDKEVVFLKKRTGFVRLAIEAGAPIVPVFAFGQTPHFRFWRPFIDWPAFLFSRTAMSSFVRRIGYVPMLVWGWLGTALPHAVPMHVVIGRPIQVPREANPSPETVQRYLQQYIAAIEGLFERYKAAAGHPAATLTVC</sequence>
<name>A0A2P6TEG1_CHLSO</name>
<evidence type="ECO:0000313" key="13">
    <source>
        <dbReference type="Proteomes" id="UP000239899"/>
    </source>
</evidence>
<evidence type="ECO:0000256" key="4">
    <source>
        <dbReference type="ARBA" id="ARBA00022679"/>
    </source>
</evidence>
<comment type="caution">
    <text evidence="12">The sequence shown here is derived from an EMBL/GenBank/DDBJ whole genome shotgun (WGS) entry which is preliminary data.</text>
</comment>
<evidence type="ECO:0000256" key="10">
    <source>
        <dbReference type="ARBA" id="ARBA00023315"/>
    </source>
</evidence>
<evidence type="ECO:0000256" key="5">
    <source>
        <dbReference type="ARBA" id="ARBA00022692"/>
    </source>
</evidence>
<keyword evidence="8" id="KW-0443">Lipid metabolism</keyword>
<dbReference type="GO" id="GO:0004144">
    <property type="term" value="F:diacylglycerol O-acyltransferase activity"/>
    <property type="evidence" value="ECO:0007669"/>
    <property type="project" value="UniProtKB-ARBA"/>
</dbReference>
<dbReference type="AlphaFoldDB" id="A0A2P6TEG1"/>
<evidence type="ECO:0000256" key="1">
    <source>
        <dbReference type="ARBA" id="ARBA00004477"/>
    </source>
</evidence>
<dbReference type="STRING" id="3076.A0A2P6TEG1"/>
<dbReference type="CDD" id="cd07987">
    <property type="entry name" value="LPLAT_MGAT-like"/>
    <property type="match status" value="1"/>
</dbReference>
<dbReference type="InterPro" id="IPR007130">
    <property type="entry name" value="DAGAT"/>
</dbReference>
<protein>
    <recommendedName>
        <fullName evidence="11">Acyltransferase</fullName>
        <ecNumber evidence="11">2.3.1.-</ecNumber>
    </recommendedName>
</protein>
<dbReference type="GO" id="GO:0005789">
    <property type="term" value="C:endoplasmic reticulum membrane"/>
    <property type="evidence" value="ECO:0007669"/>
    <property type="project" value="UniProtKB-SubCell"/>
</dbReference>
<keyword evidence="3" id="KW-0444">Lipid biosynthesis</keyword>
<keyword evidence="6 11" id="KW-0256">Endoplasmic reticulum</keyword>
<evidence type="ECO:0000256" key="7">
    <source>
        <dbReference type="ARBA" id="ARBA00022989"/>
    </source>
</evidence>
<dbReference type="EC" id="2.3.1.-" evidence="11"/>
<comment type="similarity">
    <text evidence="2 11">Belongs to the diacylglycerol acyltransferase family.</text>
</comment>
<evidence type="ECO:0000256" key="8">
    <source>
        <dbReference type="ARBA" id="ARBA00023098"/>
    </source>
</evidence>
<evidence type="ECO:0000256" key="2">
    <source>
        <dbReference type="ARBA" id="ARBA00005420"/>
    </source>
</evidence>
<evidence type="ECO:0000256" key="9">
    <source>
        <dbReference type="ARBA" id="ARBA00023136"/>
    </source>
</evidence>
<feature type="transmembrane region" description="Helical" evidence="11">
    <location>
        <begin position="20"/>
        <end position="48"/>
    </location>
</feature>
<keyword evidence="7 11" id="KW-1133">Transmembrane helix</keyword>